<evidence type="ECO:0000256" key="1">
    <source>
        <dbReference type="ARBA" id="ARBA00004613"/>
    </source>
</evidence>
<dbReference type="PRINTS" id="PR00829">
    <property type="entry name" value="LOLP1ALLERGN"/>
</dbReference>
<dbReference type="STRING" id="4615.A0A199UTA0"/>
<organism evidence="7 8">
    <name type="scientific">Ananas comosus</name>
    <name type="common">Pineapple</name>
    <name type="synonym">Ananas ananas</name>
    <dbReference type="NCBI Taxonomy" id="4615"/>
    <lineage>
        <taxon>Eukaryota</taxon>
        <taxon>Viridiplantae</taxon>
        <taxon>Streptophyta</taxon>
        <taxon>Embryophyta</taxon>
        <taxon>Tracheophyta</taxon>
        <taxon>Spermatophyta</taxon>
        <taxon>Magnoliopsida</taxon>
        <taxon>Liliopsida</taxon>
        <taxon>Poales</taxon>
        <taxon>Bromeliaceae</taxon>
        <taxon>Bromelioideae</taxon>
        <taxon>Ananas</taxon>
    </lineage>
</organism>
<accession>A0A199UTA0</accession>
<dbReference type="SUPFAM" id="SSF50685">
    <property type="entry name" value="Barwin-like endoglucanases"/>
    <property type="match status" value="2"/>
</dbReference>
<dbReference type="InterPro" id="IPR036908">
    <property type="entry name" value="RlpA-like_sf"/>
</dbReference>
<feature type="domain" description="Expansin-like EG45" evidence="5">
    <location>
        <begin position="377"/>
        <end position="486"/>
    </location>
</feature>
<dbReference type="Gene3D" id="2.60.40.760">
    <property type="entry name" value="Expansin, cellulose-binding-like domain"/>
    <property type="match status" value="2"/>
</dbReference>
<dbReference type="PANTHER" id="PTHR31692">
    <property type="entry name" value="EXPANSIN-B3"/>
    <property type="match status" value="1"/>
</dbReference>
<dbReference type="InterPro" id="IPR007118">
    <property type="entry name" value="Expan_Lol_pI"/>
</dbReference>
<dbReference type="CDD" id="cd22275">
    <property type="entry name" value="DPBB_EXPB_N"/>
    <property type="match status" value="2"/>
</dbReference>
<feature type="signal peptide" evidence="4">
    <location>
        <begin position="1"/>
        <end position="25"/>
    </location>
</feature>
<dbReference type="InterPro" id="IPR005795">
    <property type="entry name" value="LolPI"/>
</dbReference>
<dbReference type="SMART" id="SM00837">
    <property type="entry name" value="DPBB_1"/>
    <property type="match status" value="2"/>
</dbReference>
<dbReference type="SUPFAM" id="SSF49590">
    <property type="entry name" value="PHL pollen allergen"/>
    <property type="match status" value="2"/>
</dbReference>
<keyword evidence="3" id="KW-0964">Secreted</keyword>
<dbReference type="GO" id="GO:0005576">
    <property type="term" value="C:extracellular region"/>
    <property type="evidence" value="ECO:0007669"/>
    <property type="project" value="UniProtKB-SubCell"/>
</dbReference>
<feature type="domain" description="Expansin-like CBD" evidence="6">
    <location>
        <begin position="183"/>
        <end position="265"/>
    </location>
</feature>
<feature type="domain" description="Expansin-like CBD" evidence="6">
    <location>
        <begin position="499"/>
        <end position="584"/>
    </location>
</feature>
<evidence type="ECO:0000256" key="3">
    <source>
        <dbReference type="ARBA" id="ARBA00022525"/>
    </source>
</evidence>
<dbReference type="Gene3D" id="2.40.40.10">
    <property type="entry name" value="RlpA-like domain"/>
    <property type="match status" value="2"/>
</dbReference>
<evidence type="ECO:0000256" key="2">
    <source>
        <dbReference type="ARBA" id="ARBA00005650"/>
    </source>
</evidence>
<dbReference type="InterPro" id="IPR007112">
    <property type="entry name" value="Expansin/allergen_DPBB_dom"/>
</dbReference>
<dbReference type="AlphaFoldDB" id="A0A199UTA0"/>
<dbReference type="InterPro" id="IPR009009">
    <property type="entry name" value="RlpA-like_DPBB"/>
</dbReference>
<dbReference type="InterPro" id="IPR007117">
    <property type="entry name" value="Expansin_CBD"/>
</dbReference>
<dbReference type="EMBL" id="LSRQ01005154">
    <property type="protein sequence ID" value="OAY68018.1"/>
    <property type="molecule type" value="Genomic_DNA"/>
</dbReference>
<dbReference type="Pfam" id="PF03330">
    <property type="entry name" value="DPBB_1"/>
    <property type="match status" value="2"/>
</dbReference>
<reference evidence="7 8" key="1">
    <citation type="journal article" date="2016" name="DNA Res.">
        <title>The draft genome of MD-2 pineapple using hybrid error correction of long reads.</title>
        <authorList>
            <person name="Redwan R.M."/>
            <person name="Saidin A."/>
            <person name="Kumar S.V."/>
        </authorList>
    </citation>
    <scope>NUCLEOTIDE SEQUENCE [LARGE SCALE GENOMIC DNA]</scope>
    <source>
        <strain evidence="8">cv. MD2</strain>
        <tissue evidence="7">Leaf</tissue>
    </source>
</reference>
<evidence type="ECO:0000259" key="6">
    <source>
        <dbReference type="PROSITE" id="PS50843"/>
    </source>
</evidence>
<comment type="subcellular location">
    <subcellularLocation>
        <location evidence="1">Secreted</location>
    </subcellularLocation>
</comment>
<dbReference type="PROSITE" id="PS50842">
    <property type="entry name" value="EXPANSIN_EG45"/>
    <property type="match status" value="2"/>
</dbReference>
<keyword evidence="4" id="KW-0732">Signal</keyword>
<dbReference type="PROSITE" id="PS50843">
    <property type="entry name" value="EXPANSIN_CBD"/>
    <property type="match status" value="2"/>
</dbReference>
<dbReference type="Pfam" id="PF01357">
    <property type="entry name" value="Expansin_C"/>
    <property type="match status" value="2"/>
</dbReference>
<protein>
    <submittedName>
        <fullName evidence="7">Expansin-B15</fullName>
    </submittedName>
</protein>
<comment type="similarity">
    <text evidence="2">Belongs to the expansin family. Expansin B subfamily.</text>
</comment>
<feature type="domain" description="Expansin-like EG45" evidence="5">
    <location>
        <begin position="60"/>
        <end position="170"/>
    </location>
</feature>
<evidence type="ECO:0000256" key="4">
    <source>
        <dbReference type="SAM" id="SignalP"/>
    </source>
</evidence>
<name>A0A199UTA0_ANACO</name>
<dbReference type="InterPro" id="IPR036749">
    <property type="entry name" value="Expansin_CBD_sf"/>
</dbReference>
<evidence type="ECO:0000313" key="8">
    <source>
        <dbReference type="Proteomes" id="UP000092600"/>
    </source>
</evidence>
<evidence type="ECO:0000259" key="5">
    <source>
        <dbReference type="PROSITE" id="PS50842"/>
    </source>
</evidence>
<sequence length="590" mass="62196">MALSFVSFVFAFSALFSLFINPGACFNRKLFDYSSAAASSGWSTGGATWYGSSNGAGSDGGACGYQNAVDQPPFSSMIAAGSPSIYNSGKGCGACYQVKCTANSTCSGNPVTVVITDECPGGPCLAEPVHFDMSGTAFGAMALSGKADQLRNVGVLQIQYTRVQCNFPGVDITFRVDSGSNSNYFAVLIVYVGGDGDLQAVDLMQGGSSTWESMEHSWGAVWMLNPGSTLQAPFSIRLTSGASGKVLVANNVIPVGWQPGATYRSVVVRGFQLAGITSAATRVFPEVRVVSRTENGPCNGWFESNLHIAPHDSRIGVHTPCPWLPPSIRSTAVRSPSPFSYSIRIAKLNYSDAPSSWGPASVTWYGAPTGAGPDDNGGGCGFKNVNLPPFSSMTACGNPTIFKSGKGCGACYQVKCTSHPACSGKPSTITITDACLDGVCLDAPVHFDMSGTSFGSMAQPGREDELRHAGKLQIQYTRVPCNYPGLNIAFHVEEGSNPVYFAILIEYEDGDGDLASVDLMEGAGPTAGTWTPMRESWGAIWRLDSDHALQGPFSIRLSTLTSGKTLVASNVIPADWQPLSTYRSIVNYSN</sequence>
<evidence type="ECO:0000313" key="7">
    <source>
        <dbReference type="EMBL" id="OAY68018.1"/>
    </source>
</evidence>
<dbReference type="Proteomes" id="UP000092600">
    <property type="component" value="Unassembled WGS sequence"/>
</dbReference>
<gene>
    <name evidence="7" type="ORF">ACMD2_13475</name>
</gene>
<proteinExistence type="inferred from homology"/>
<dbReference type="PANTHER" id="PTHR31692:SF56">
    <property type="entry name" value="EXPANSIN-B2-RELATED"/>
    <property type="match status" value="1"/>
</dbReference>
<comment type="caution">
    <text evidence="7">The sequence shown here is derived from an EMBL/GenBank/DDBJ whole genome shotgun (WGS) entry which is preliminary data.</text>
</comment>
<dbReference type="PRINTS" id="PR01225">
    <property type="entry name" value="EXPANSNFAMLY"/>
</dbReference>
<feature type="chain" id="PRO_5008508138" evidence="4">
    <location>
        <begin position="26"/>
        <end position="590"/>
    </location>
</feature>